<dbReference type="InterPro" id="IPR003593">
    <property type="entry name" value="AAA+_ATPase"/>
</dbReference>
<evidence type="ECO:0000256" key="4">
    <source>
        <dbReference type="ARBA" id="ARBA00022840"/>
    </source>
</evidence>
<feature type="binding site" evidence="6">
    <location>
        <position position="12"/>
    </location>
    <ligand>
        <name>Zn(2+)</name>
        <dbReference type="ChEBI" id="CHEBI:29105"/>
    </ligand>
</feature>
<evidence type="ECO:0000256" key="2">
    <source>
        <dbReference type="ARBA" id="ARBA00022741"/>
    </source>
</evidence>
<evidence type="ECO:0000256" key="6">
    <source>
        <dbReference type="PROSITE-ProRule" id="PRU01250"/>
    </source>
</evidence>
<dbReference type="RefSeq" id="WP_104001094.1">
    <property type="nucleotide sequence ID" value="NZ_FNVQ01000001.1"/>
</dbReference>
<comment type="similarity">
    <text evidence="6">Belongs to the ClpX chaperone family.</text>
</comment>
<feature type="domain" description="ClpX-type ZB" evidence="7">
    <location>
        <begin position="1"/>
        <end position="50"/>
    </location>
</feature>
<dbReference type="Pfam" id="PF07724">
    <property type="entry name" value="AAA_2"/>
    <property type="match status" value="1"/>
</dbReference>
<dbReference type="AlphaFoldDB" id="A0A1H5THA6"/>
<dbReference type="SUPFAM" id="SSF57716">
    <property type="entry name" value="Glucocorticoid receptor-like (DNA-binding domain)"/>
    <property type="match status" value="1"/>
</dbReference>
<dbReference type="GO" id="GO:0051603">
    <property type="term" value="P:proteolysis involved in protein catabolic process"/>
    <property type="evidence" value="ECO:0007669"/>
    <property type="project" value="TreeGrafter"/>
</dbReference>
<dbReference type="InterPro" id="IPR003959">
    <property type="entry name" value="ATPase_AAA_core"/>
</dbReference>
<dbReference type="GO" id="GO:0051082">
    <property type="term" value="F:unfolded protein binding"/>
    <property type="evidence" value="ECO:0007669"/>
    <property type="project" value="UniProtKB-UniRule"/>
</dbReference>
<dbReference type="GO" id="GO:0008270">
    <property type="term" value="F:zinc ion binding"/>
    <property type="evidence" value="ECO:0007669"/>
    <property type="project" value="UniProtKB-UniRule"/>
</dbReference>
<dbReference type="SUPFAM" id="SSF52540">
    <property type="entry name" value="P-loop containing nucleoside triphosphate hydrolases"/>
    <property type="match status" value="1"/>
</dbReference>
<keyword evidence="9" id="KW-1185">Reference proteome</keyword>
<dbReference type="Pfam" id="PF06689">
    <property type="entry name" value="zf-C4_ClpX"/>
    <property type="match status" value="1"/>
</dbReference>
<dbReference type="InterPro" id="IPR004487">
    <property type="entry name" value="Clp_protease_ATP-bd_su_ClpX"/>
</dbReference>
<feature type="binding site" evidence="6">
    <location>
        <position position="31"/>
    </location>
    <ligand>
        <name>Zn(2+)</name>
        <dbReference type="ChEBI" id="CHEBI:29105"/>
    </ligand>
</feature>
<dbReference type="EMBL" id="FNVQ01000001">
    <property type="protein sequence ID" value="SEF61387.1"/>
    <property type="molecule type" value="Genomic_DNA"/>
</dbReference>
<dbReference type="NCBIfam" id="NF003745">
    <property type="entry name" value="PRK05342.1"/>
    <property type="match status" value="1"/>
</dbReference>
<organism evidence="8 9">
    <name type="scientific">Marinobacterium lutimaris</name>
    <dbReference type="NCBI Taxonomy" id="568106"/>
    <lineage>
        <taxon>Bacteria</taxon>
        <taxon>Pseudomonadati</taxon>
        <taxon>Pseudomonadota</taxon>
        <taxon>Gammaproteobacteria</taxon>
        <taxon>Oceanospirillales</taxon>
        <taxon>Oceanospirillaceae</taxon>
        <taxon>Marinobacterium</taxon>
    </lineage>
</organism>
<dbReference type="PANTHER" id="PTHR48102:SF7">
    <property type="entry name" value="ATP-DEPENDENT CLP PROTEASE ATP-BINDING SUBUNIT CLPX-LIKE, MITOCHONDRIAL"/>
    <property type="match status" value="1"/>
</dbReference>
<dbReference type="InterPro" id="IPR010603">
    <property type="entry name" value="Znf_CppX_C4"/>
</dbReference>
<dbReference type="GO" id="GO:0016887">
    <property type="term" value="F:ATP hydrolysis activity"/>
    <property type="evidence" value="ECO:0007669"/>
    <property type="project" value="InterPro"/>
</dbReference>
<feature type="binding site" evidence="6">
    <location>
        <position position="34"/>
    </location>
    <ligand>
        <name>Zn(2+)</name>
        <dbReference type="ChEBI" id="CHEBI:29105"/>
    </ligand>
</feature>
<dbReference type="InterPro" id="IPR059188">
    <property type="entry name" value="Znf_CLPX-like"/>
</dbReference>
<dbReference type="InterPro" id="IPR050052">
    <property type="entry name" value="ATP-dep_Clp_protease_ClpX"/>
</dbReference>
<evidence type="ECO:0000259" key="7">
    <source>
        <dbReference type="PROSITE" id="PS51902"/>
    </source>
</evidence>
<keyword evidence="4 8" id="KW-0067">ATP-binding</keyword>
<dbReference type="Gene3D" id="3.40.50.300">
    <property type="entry name" value="P-loop containing nucleotide triphosphate hydrolases"/>
    <property type="match status" value="1"/>
</dbReference>
<dbReference type="Pfam" id="PF10431">
    <property type="entry name" value="ClpB_D2-small"/>
    <property type="match status" value="1"/>
</dbReference>
<evidence type="ECO:0000313" key="9">
    <source>
        <dbReference type="Proteomes" id="UP000236745"/>
    </source>
</evidence>
<protein>
    <submittedName>
        <fullName evidence="8">ATP-dependent Clp protease ATP-binding subunit ClpX</fullName>
    </submittedName>
</protein>
<dbReference type="Proteomes" id="UP000236745">
    <property type="component" value="Unassembled WGS sequence"/>
</dbReference>
<dbReference type="InterPro" id="IPR019489">
    <property type="entry name" value="Clp_ATPase_C"/>
</dbReference>
<evidence type="ECO:0000256" key="1">
    <source>
        <dbReference type="ARBA" id="ARBA00022723"/>
    </source>
</evidence>
<dbReference type="NCBIfam" id="TIGR00382">
    <property type="entry name" value="clpX"/>
    <property type="match status" value="1"/>
</dbReference>
<evidence type="ECO:0000256" key="5">
    <source>
        <dbReference type="ARBA" id="ARBA00023186"/>
    </source>
</evidence>
<dbReference type="GO" id="GO:0140662">
    <property type="term" value="F:ATP-dependent protein folding chaperone"/>
    <property type="evidence" value="ECO:0007669"/>
    <property type="project" value="InterPro"/>
</dbReference>
<evidence type="ECO:0000313" key="8">
    <source>
        <dbReference type="EMBL" id="SEF61387.1"/>
    </source>
</evidence>
<name>A0A1H5THA6_9GAMM</name>
<keyword evidence="1 6" id="KW-0479">Metal-binding</keyword>
<dbReference type="GO" id="GO:0005524">
    <property type="term" value="F:ATP binding"/>
    <property type="evidence" value="ECO:0007669"/>
    <property type="project" value="UniProtKB-KW"/>
</dbReference>
<evidence type="ECO:0000256" key="3">
    <source>
        <dbReference type="ARBA" id="ARBA00022833"/>
    </source>
</evidence>
<dbReference type="SMART" id="SM00994">
    <property type="entry name" value="zf-C4_ClpX"/>
    <property type="match status" value="1"/>
</dbReference>
<keyword evidence="3 6" id="KW-0862">Zinc</keyword>
<sequence>MTEKSKLNCSFCGVEQSADTPLISGNDGYICSACVELAHQVVNSWGQSAKRADLAESLLAPKEIKSHLDDYVIGQDGAKEILAVAVYNHYQRLLNTGKSESLHDPDLAVELEKSNVLMAGPSGTGKTLLVKSLARVIGVPFVVADATTLTQAGYVGDDVDTILRRLVDAADGDLQRAQWGIVYIDEVDKLANKGGGATATRDVSGEGVQQALLKMVEGNEVKLPKSGRRHENAEEIIDTTNILFIVGGAFPGLEELVRQRLKPKKGGIGFQAAFAEDPEHTHDQLLAALQPDDLQGFGLIPEFIGRFPVITFLHELDADALVRVLKEPRNSLVKQYTQLFAYQGVELTFTEEALSRIAELACTRGTGARGLRSIMESVLRRTMYEMPSNPQLKKAVVDREQVDDASELIVREVLGEDEGIEVSMDSETSAKESAR</sequence>
<dbReference type="InterPro" id="IPR038366">
    <property type="entry name" value="Znf_CppX_C4_sf"/>
</dbReference>
<dbReference type="CDD" id="cd19497">
    <property type="entry name" value="RecA-like_ClpX"/>
    <property type="match status" value="1"/>
</dbReference>
<feature type="binding site" evidence="6">
    <location>
        <position position="9"/>
    </location>
    <ligand>
        <name>Zn(2+)</name>
        <dbReference type="ChEBI" id="CHEBI:29105"/>
    </ligand>
</feature>
<keyword evidence="8" id="KW-0645">Protease</keyword>
<dbReference type="Gene3D" id="1.10.8.60">
    <property type="match status" value="1"/>
</dbReference>
<accession>A0A1H5THA6</accession>
<dbReference type="FunFam" id="1.10.8.60:FF:000002">
    <property type="entry name" value="ATP-dependent Clp protease ATP-binding subunit ClpX"/>
    <property type="match status" value="1"/>
</dbReference>
<keyword evidence="5 6" id="KW-0143">Chaperone</keyword>
<dbReference type="SMART" id="SM01086">
    <property type="entry name" value="ClpB_D2-small"/>
    <property type="match status" value="1"/>
</dbReference>
<dbReference type="SMART" id="SM00382">
    <property type="entry name" value="AAA"/>
    <property type="match status" value="1"/>
</dbReference>
<dbReference type="GO" id="GO:0046983">
    <property type="term" value="F:protein dimerization activity"/>
    <property type="evidence" value="ECO:0007669"/>
    <property type="project" value="UniProtKB-UniRule"/>
</dbReference>
<keyword evidence="8" id="KW-0378">Hydrolase</keyword>
<dbReference type="OrthoDB" id="9804062at2"/>
<keyword evidence="2" id="KW-0547">Nucleotide-binding</keyword>
<dbReference type="GO" id="GO:0008233">
    <property type="term" value="F:peptidase activity"/>
    <property type="evidence" value="ECO:0007669"/>
    <property type="project" value="UniProtKB-KW"/>
</dbReference>
<dbReference type="PANTHER" id="PTHR48102">
    <property type="entry name" value="ATP-DEPENDENT CLP PROTEASE ATP-BINDING SUBUNIT CLPX-LIKE, MITOCHONDRIAL-RELATED"/>
    <property type="match status" value="1"/>
</dbReference>
<proteinExistence type="inferred from homology"/>
<reference evidence="8 9" key="1">
    <citation type="submission" date="2016-10" db="EMBL/GenBank/DDBJ databases">
        <authorList>
            <person name="de Groot N.N."/>
        </authorList>
    </citation>
    <scope>NUCLEOTIDE SEQUENCE [LARGE SCALE GENOMIC DNA]</scope>
    <source>
        <strain evidence="8 9">DSM 22012</strain>
    </source>
</reference>
<dbReference type="InterPro" id="IPR027417">
    <property type="entry name" value="P-loop_NTPase"/>
</dbReference>
<gene>
    <name evidence="8" type="ORF">SAMN05444390_10156</name>
</gene>
<dbReference type="PROSITE" id="PS51902">
    <property type="entry name" value="CLPX_ZB"/>
    <property type="match status" value="1"/>
</dbReference>
<dbReference type="Gene3D" id="6.20.220.10">
    <property type="entry name" value="ClpX chaperone, C4-type zinc finger domain"/>
    <property type="match status" value="1"/>
</dbReference>